<accession>A0A8R1E7D6</accession>
<evidence type="ECO:0000313" key="2">
    <source>
        <dbReference type="EnsemblMetazoa" id="CJA27731.1"/>
    </source>
</evidence>
<organism evidence="2 3">
    <name type="scientific">Caenorhabditis japonica</name>
    <dbReference type="NCBI Taxonomy" id="281687"/>
    <lineage>
        <taxon>Eukaryota</taxon>
        <taxon>Metazoa</taxon>
        <taxon>Ecdysozoa</taxon>
        <taxon>Nematoda</taxon>
        <taxon>Chromadorea</taxon>
        <taxon>Rhabditida</taxon>
        <taxon>Rhabditina</taxon>
        <taxon>Rhabditomorpha</taxon>
        <taxon>Rhabditoidea</taxon>
        <taxon>Rhabditidae</taxon>
        <taxon>Peloderinae</taxon>
        <taxon>Caenorhabditis</taxon>
    </lineage>
</organism>
<keyword evidence="1" id="KW-0812">Transmembrane</keyword>
<keyword evidence="3" id="KW-1185">Reference proteome</keyword>
<feature type="transmembrane region" description="Helical" evidence="1">
    <location>
        <begin position="147"/>
        <end position="169"/>
    </location>
</feature>
<dbReference type="AlphaFoldDB" id="A0A8R1E7D6"/>
<evidence type="ECO:0000256" key="1">
    <source>
        <dbReference type="SAM" id="Phobius"/>
    </source>
</evidence>
<sequence length="171" mass="18807">MHLAHASTKIFPHIPLQIRVFNAFDDSQPRLLATSSSSGQVLLDTLIPLGEKIHKVSDFFVYLKTEERTIGFNTLSARDTALLISQSSNTSAFNMFQHAFTASVSRIATFEADQIVACTEPPETSNVSLTPLNMAFNYKGCPVTIDLVSNVVDALFLCALYLLLVLLIFHG</sequence>
<reference evidence="3" key="1">
    <citation type="submission" date="2010-08" db="EMBL/GenBank/DDBJ databases">
        <authorList>
            <consortium name="Caenorhabditis japonica Sequencing Consortium"/>
            <person name="Wilson R.K."/>
        </authorList>
    </citation>
    <scope>NUCLEOTIDE SEQUENCE [LARGE SCALE GENOMIC DNA]</scope>
    <source>
        <strain evidence="3">DF5081</strain>
    </source>
</reference>
<reference evidence="2" key="2">
    <citation type="submission" date="2022-06" db="UniProtKB">
        <authorList>
            <consortium name="EnsemblMetazoa"/>
        </authorList>
    </citation>
    <scope>IDENTIFICATION</scope>
    <source>
        <strain evidence="2">DF5081</strain>
    </source>
</reference>
<name>A0A8R1E7D6_CAEJA</name>
<proteinExistence type="predicted"/>
<evidence type="ECO:0000313" key="3">
    <source>
        <dbReference type="Proteomes" id="UP000005237"/>
    </source>
</evidence>
<protein>
    <submittedName>
        <fullName evidence="2">Uncharacterized protein</fullName>
    </submittedName>
</protein>
<keyword evidence="1" id="KW-0472">Membrane</keyword>
<dbReference type="Proteomes" id="UP000005237">
    <property type="component" value="Unassembled WGS sequence"/>
</dbReference>
<dbReference type="EnsemblMetazoa" id="CJA27731.1">
    <property type="protein sequence ID" value="CJA27731.1"/>
    <property type="gene ID" value="WBGene00183304"/>
</dbReference>
<keyword evidence="1" id="KW-1133">Transmembrane helix</keyword>